<comment type="caution">
    <text evidence="1">The sequence shown here is derived from an EMBL/GenBank/DDBJ whole genome shotgun (WGS) entry which is preliminary data.</text>
</comment>
<dbReference type="EMBL" id="NIAY01000033">
    <property type="protein sequence ID" value="PAB36520.1"/>
    <property type="molecule type" value="Genomic_DNA"/>
</dbReference>
<evidence type="ECO:0000313" key="2">
    <source>
        <dbReference type="Proteomes" id="UP000216306"/>
    </source>
</evidence>
<protein>
    <recommendedName>
        <fullName evidence="3">DUF1534 domain-containing protein</fullName>
    </recommendedName>
</protein>
<sequence length="72" mass="8364">MSGKACDAQRRTILRSSFRTLQRGNAGLDALRRHEDAERPETHATRSAARSLRFRMLQPYNHLKLLPFLRCL</sequence>
<dbReference type="Proteomes" id="UP000216306">
    <property type="component" value="Unassembled WGS sequence"/>
</dbReference>
<reference evidence="1 2" key="1">
    <citation type="submission" date="2017-05" db="EMBL/GenBank/DDBJ databases">
        <title>Comparative genomic of Pseudomonas savastanoi pathovars.</title>
        <authorList>
            <person name="Pintado A."/>
            <person name="Moreno-Perez A."/>
            <person name="Caballo-Ponce E."/>
            <person name="Murillo J."/>
            <person name="Bardaji L."/>
            <person name="Cerboneschi M."/>
            <person name="Rodriguez-Palenzuela P."/>
            <person name="Ramos C."/>
            <person name="Tegli S."/>
        </authorList>
    </citation>
    <scope>NUCLEOTIDE SEQUENCE [LARGE SCALE GENOMIC DNA]</scope>
    <source>
        <strain evidence="1 2">ESC 23</strain>
    </source>
</reference>
<organism evidence="1 2">
    <name type="scientific">Pseudomonas savastanoi pv. nerii</name>
    <dbReference type="NCBI Taxonomy" id="360921"/>
    <lineage>
        <taxon>Bacteria</taxon>
        <taxon>Pseudomonadati</taxon>
        <taxon>Pseudomonadota</taxon>
        <taxon>Gammaproteobacteria</taxon>
        <taxon>Pseudomonadales</taxon>
        <taxon>Pseudomonadaceae</taxon>
        <taxon>Pseudomonas</taxon>
    </lineage>
</organism>
<gene>
    <name evidence="1" type="ORF">CC205_07450</name>
</gene>
<evidence type="ECO:0008006" key="3">
    <source>
        <dbReference type="Google" id="ProtNLM"/>
    </source>
</evidence>
<accession>A0AB73Q910</accession>
<name>A0AB73Q910_PSESS</name>
<dbReference type="AlphaFoldDB" id="A0AB73Q910"/>
<evidence type="ECO:0000313" key="1">
    <source>
        <dbReference type="EMBL" id="PAB36520.1"/>
    </source>
</evidence>
<proteinExistence type="predicted"/>